<dbReference type="InterPro" id="IPR024072">
    <property type="entry name" value="DHFR-like_dom_sf"/>
</dbReference>
<reference evidence="3" key="1">
    <citation type="submission" date="2019-09" db="EMBL/GenBank/DDBJ databases">
        <title>Antimicrobial potential of Antarctic Bacteria.</title>
        <authorList>
            <person name="Benaud N."/>
            <person name="Edwards R.J."/>
            <person name="Ferrari B.C."/>
        </authorList>
    </citation>
    <scope>NUCLEOTIDE SEQUENCE [LARGE SCALE GENOMIC DNA]</scope>
    <source>
        <strain evidence="3">INR9</strain>
    </source>
</reference>
<protein>
    <submittedName>
        <fullName evidence="2">Riboflavin biosynthesis protein RibD</fullName>
    </submittedName>
</protein>
<organism evidence="2 3">
    <name type="scientific">Leifsonia shinshuensis</name>
    <dbReference type="NCBI Taxonomy" id="150026"/>
    <lineage>
        <taxon>Bacteria</taxon>
        <taxon>Bacillati</taxon>
        <taxon>Actinomycetota</taxon>
        <taxon>Actinomycetes</taxon>
        <taxon>Micrococcales</taxon>
        <taxon>Microbacteriaceae</taxon>
        <taxon>Leifsonia</taxon>
    </lineage>
</organism>
<dbReference type="EMBL" id="CP043641">
    <property type="protein sequence ID" value="QNE35496.1"/>
    <property type="molecule type" value="Genomic_DNA"/>
</dbReference>
<accession>A0A7G6YAI1</accession>
<dbReference type="GO" id="GO:0009231">
    <property type="term" value="P:riboflavin biosynthetic process"/>
    <property type="evidence" value="ECO:0007669"/>
    <property type="project" value="InterPro"/>
</dbReference>
<dbReference type="Gene3D" id="3.40.430.10">
    <property type="entry name" value="Dihydrofolate Reductase, subunit A"/>
    <property type="match status" value="1"/>
</dbReference>
<dbReference type="RefSeq" id="WP_185278658.1">
    <property type="nucleotide sequence ID" value="NZ_CP043641.1"/>
</dbReference>
<dbReference type="AlphaFoldDB" id="A0A7G6YAI1"/>
<dbReference type="GO" id="GO:0008703">
    <property type="term" value="F:5-amino-6-(5-phosphoribosylamino)uracil reductase activity"/>
    <property type="evidence" value="ECO:0007669"/>
    <property type="project" value="InterPro"/>
</dbReference>
<dbReference type="Pfam" id="PF01872">
    <property type="entry name" value="RibD_C"/>
    <property type="match status" value="1"/>
</dbReference>
<evidence type="ECO:0000259" key="1">
    <source>
        <dbReference type="Pfam" id="PF01872"/>
    </source>
</evidence>
<feature type="domain" description="Bacterial bifunctional deaminase-reductase C-terminal" evidence="1">
    <location>
        <begin position="120"/>
        <end position="174"/>
    </location>
</feature>
<name>A0A7G6YAI1_9MICO</name>
<proteinExistence type="predicted"/>
<dbReference type="Proteomes" id="UP000515511">
    <property type="component" value="Chromosome"/>
</dbReference>
<gene>
    <name evidence="2" type="ORF">F1C12_10400</name>
</gene>
<evidence type="ECO:0000313" key="3">
    <source>
        <dbReference type="Proteomes" id="UP000515511"/>
    </source>
</evidence>
<dbReference type="InterPro" id="IPR002734">
    <property type="entry name" value="RibDG_C"/>
</dbReference>
<dbReference type="KEGG" id="lse:F1C12_10400"/>
<dbReference type="SUPFAM" id="SSF53597">
    <property type="entry name" value="Dihydrofolate reductase-like"/>
    <property type="match status" value="1"/>
</dbReference>
<sequence>MGELIVVQFITLDGVVEDPDGSGGAPFGGWAMRFGPQGVAGDKFRLGTILETGTLLFGRRTWEHFSTLWPARDDDFSQSMNRASKAVVSNGPVDVARWSNTRQVPGTLEDWLDGTLPESDVVVIGSGSLLGRLAAADRVDEYRLLTFPTAVGAGRRLFPDGALLTLTSSEQVGPASLTRYRRG</sequence>
<evidence type="ECO:0000313" key="2">
    <source>
        <dbReference type="EMBL" id="QNE35496.1"/>
    </source>
</evidence>